<proteinExistence type="predicted"/>
<evidence type="ECO:0000313" key="2">
    <source>
        <dbReference type="EMBL" id="WVZ67663.1"/>
    </source>
</evidence>
<accession>A0AAQ3WN42</accession>
<dbReference type="Proteomes" id="UP001341281">
    <property type="component" value="Chromosome 04"/>
</dbReference>
<protein>
    <recommendedName>
        <fullName evidence="4">Late embryogenesis abundant protein LEA-2 subgroup domain-containing protein</fullName>
    </recommendedName>
</protein>
<keyword evidence="3" id="KW-1185">Reference proteome</keyword>
<dbReference type="AlphaFoldDB" id="A0AAQ3WN42"/>
<dbReference type="EMBL" id="CP144748">
    <property type="protein sequence ID" value="WVZ67663.1"/>
    <property type="molecule type" value="Genomic_DNA"/>
</dbReference>
<keyword evidence="1" id="KW-0812">Transmembrane</keyword>
<feature type="transmembrane region" description="Helical" evidence="1">
    <location>
        <begin position="15"/>
        <end position="36"/>
    </location>
</feature>
<reference evidence="2 3" key="1">
    <citation type="submission" date="2024-02" db="EMBL/GenBank/DDBJ databases">
        <title>High-quality chromosome-scale genome assembly of Pensacola bahiagrass (Paspalum notatum Flugge var. saurae).</title>
        <authorList>
            <person name="Vega J.M."/>
            <person name="Podio M."/>
            <person name="Orjuela J."/>
            <person name="Siena L.A."/>
            <person name="Pessino S.C."/>
            <person name="Combes M.C."/>
            <person name="Mariac C."/>
            <person name="Albertini E."/>
            <person name="Pupilli F."/>
            <person name="Ortiz J.P.A."/>
            <person name="Leblanc O."/>
        </authorList>
    </citation>
    <scope>NUCLEOTIDE SEQUENCE [LARGE SCALE GENOMIC DNA]</scope>
    <source>
        <strain evidence="2">R1</strain>
        <tissue evidence="2">Leaf</tissue>
    </source>
</reference>
<evidence type="ECO:0008006" key="4">
    <source>
        <dbReference type="Google" id="ProtNLM"/>
    </source>
</evidence>
<sequence>MASTDDSKGGACCHLVGWVFLALFYFAIFVVPMTLLPPDLADPGNLPTTCSVELTGFKGLQAASAPGATSPAFDLVVRVHNGHNFHVSHGGGDVVVSYAGVPVARGRTPSFGLYAKEAVALPVNATSQGLGVPEDLFRLLTEERSRGVAQVEVELKVAWEAFACDVDLDGGHPPRASACYKPTTIYY</sequence>
<keyword evidence="1" id="KW-0472">Membrane</keyword>
<gene>
    <name evidence="2" type="ORF">U9M48_016712</name>
</gene>
<keyword evidence="1" id="KW-1133">Transmembrane helix</keyword>
<dbReference type="PANTHER" id="PTHR33994">
    <property type="entry name" value="OS04G0515000 PROTEIN"/>
    <property type="match status" value="1"/>
</dbReference>
<organism evidence="2 3">
    <name type="scientific">Paspalum notatum var. saurae</name>
    <dbReference type="NCBI Taxonomy" id="547442"/>
    <lineage>
        <taxon>Eukaryota</taxon>
        <taxon>Viridiplantae</taxon>
        <taxon>Streptophyta</taxon>
        <taxon>Embryophyta</taxon>
        <taxon>Tracheophyta</taxon>
        <taxon>Spermatophyta</taxon>
        <taxon>Magnoliopsida</taxon>
        <taxon>Liliopsida</taxon>
        <taxon>Poales</taxon>
        <taxon>Poaceae</taxon>
        <taxon>PACMAD clade</taxon>
        <taxon>Panicoideae</taxon>
        <taxon>Andropogonodae</taxon>
        <taxon>Paspaleae</taxon>
        <taxon>Paspalinae</taxon>
        <taxon>Paspalum</taxon>
    </lineage>
</organism>
<evidence type="ECO:0000256" key="1">
    <source>
        <dbReference type="SAM" id="Phobius"/>
    </source>
</evidence>
<name>A0AAQ3WN42_PASNO</name>
<dbReference type="PANTHER" id="PTHR33994:SF24">
    <property type="entry name" value="OS01G0712500 PROTEIN"/>
    <property type="match status" value="1"/>
</dbReference>
<evidence type="ECO:0000313" key="3">
    <source>
        <dbReference type="Proteomes" id="UP001341281"/>
    </source>
</evidence>